<organism evidence="4 5">
    <name type="scientific">Symbiodinium microadriaticum</name>
    <name type="common">Dinoflagellate</name>
    <name type="synonym">Zooxanthella microadriatica</name>
    <dbReference type="NCBI Taxonomy" id="2951"/>
    <lineage>
        <taxon>Eukaryota</taxon>
        <taxon>Sar</taxon>
        <taxon>Alveolata</taxon>
        <taxon>Dinophyceae</taxon>
        <taxon>Suessiales</taxon>
        <taxon>Symbiodiniaceae</taxon>
        <taxon>Symbiodinium</taxon>
    </lineage>
</organism>
<feature type="transmembrane region" description="Helical" evidence="3">
    <location>
        <begin position="520"/>
        <end position="538"/>
    </location>
</feature>
<reference evidence="4 5" key="1">
    <citation type="submission" date="2016-02" db="EMBL/GenBank/DDBJ databases">
        <title>Genome analysis of coral dinoflagellate symbionts highlights evolutionary adaptations to a symbiotic lifestyle.</title>
        <authorList>
            <person name="Aranda M."/>
            <person name="Li Y."/>
            <person name="Liew Y.J."/>
            <person name="Baumgarten S."/>
            <person name="Simakov O."/>
            <person name="Wilson M."/>
            <person name="Piel J."/>
            <person name="Ashoor H."/>
            <person name="Bougouffa S."/>
            <person name="Bajic V.B."/>
            <person name="Ryu T."/>
            <person name="Ravasi T."/>
            <person name="Bayer T."/>
            <person name="Micklem G."/>
            <person name="Kim H."/>
            <person name="Bhak J."/>
            <person name="Lajeunesse T.C."/>
            <person name="Voolstra C.R."/>
        </authorList>
    </citation>
    <scope>NUCLEOTIDE SEQUENCE [LARGE SCALE GENOMIC DNA]</scope>
    <source>
        <strain evidence="4 5">CCMP2467</strain>
    </source>
</reference>
<evidence type="ECO:0000313" key="5">
    <source>
        <dbReference type="Proteomes" id="UP000186817"/>
    </source>
</evidence>
<feature type="compositionally biased region" description="Polar residues" evidence="2">
    <location>
        <begin position="132"/>
        <end position="145"/>
    </location>
</feature>
<feature type="coiled-coil region" evidence="1">
    <location>
        <begin position="72"/>
        <end position="106"/>
    </location>
</feature>
<dbReference type="AlphaFoldDB" id="A0A1Q9CSQ3"/>
<sequence>MSIQKLSPEATEAFRLLQETRVSHAAEKCPSMSRGMAIYGPPLTPAQAQQNYAWASDMYLNQGPEPEPESELGELKALCEAQAARIAELETKTAKQEAQIAELRMLLARSGTTPRGDSSPRSARRAEVQTAPPRTSLSPGKSRNGGSAPWASVTSVGLAKERPRDGEGLASCAAQCRGQAAAGPPPPSPALQRAQVLAEALVVATPKLACGVPTRSPAGLLASPRQDGRKAMLTPRLSPSVSMAQEVSHAADFPGLLSPAYGSRSIITQAACATPQVPLASPSGSFLLPTHAALVPSGSLNVAPAFEKRAPSPCGRVSGGSMRVIPARPAQAATAVQLVPRRFSPPSPTTGPRIANAWANGTEAAESETKFSLLWTPGATAVTYAAAPRLARPPEALPPQEPVAKTNVAAPKPGGEGTPQPQERARPFRAAREMRFRTQAASRVCFKLLHPETMAVIFASAVVVLLVFCHINVVGVEVRGHAQIVATVLQKMPALFLPFRDPRLDEKLENLSISLNLWSARAFIHVQIFILATLLFYACSTPTLCSLSRVLPFALLYVNSLEMIFKGSRLSARRIRTMYVSVMAIFFVRALLPAWSAEHSGFDQLDMVVAIGCGVASLSCRTAMLPLVMIFVADSWSKSMARGYSFLDTFVANGQRCLCSAAVVVLVEQLARAMIVSELDTQETLEAFRGIVRCCMDADVMLDSQFRIRDRATSLELLLHRQDELSGMSFLDLLSSDASTQEFLNLAERSIEQATSGQQVAPVARLGLKRASGGLARGDVYMVHILAREVVDISLFLDGQTEWFDVKEARIRFTRFEDRGSGMPTLKHMMLPSEWPSTLPKLQEAVWSALGTDIGFVPQALGPLHVRMPEILAEGNGRNLSLLARNSQLRLVQGANINQDGSDLSVQPIYLCLQLYNFVQLDRRGRPVELGAVSEFSSMQSEAAEQ</sequence>
<keyword evidence="5" id="KW-1185">Reference proteome</keyword>
<feature type="compositionally biased region" description="Polar residues" evidence="2">
    <location>
        <begin position="110"/>
        <end position="121"/>
    </location>
</feature>
<keyword evidence="3" id="KW-1133">Transmembrane helix</keyword>
<evidence type="ECO:0000256" key="3">
    <source>
        <dbReference type="SAM" id="Phobius"/>
    </source>
</evidence>
<proteinExistence type="predicted"/>
<protein>
    <submittedName>
        <fullName evidence="4">Uncharacterized protein</fullName>
    </submittedName>
</protein>
<dbReference type="EMBL" id="LSRX01000945">
    <property type="protein sequence ID" value="OLP85954.1"/>
    <property type="molecule type" value="Genomic_DNA"/>
</dbReference>
<evidence type="ECO:0000256" key="2">
    <source>
        <dbReference type="SAM" id="MobiDB-lite"/>
    </source>
</evidence>
<accession>A0A1Q9CSQ3</accession>
<feature type="transmembrane region" description="Helical" evidence="3">
    <location>
        <begin position="453"/>
        <end position="474"/>
    </location>
</feature>
<evidence type="ECO:0000256" key="1">
    <source>
        <dbReference type="SAM" id="Coils"/>
    </source>
</evidence>
<feature type="region of interest" description="Disordered" evidence="2">
    <location>
        <begin position="392"/>
        <end position="426"/>
    </location>
</feature>
<dbReference type="OrthoDB" id="423620at2759"/>
<keyword evidence="1" id="KW-0175">Coiled coil</keyword>
<comment type="caution">
    <text evidence="4">The sequence shown here is derived from an EMBL/GenBank/DDBJ whole genome shotgun (WGS) entry which is preliminary data.</text>
</comment>
<feature type="region of interest" description="Disordered" evidence="2">
    <location>
        <begin position="107"/>
        <end position="153"/>
    </location>
</feature>
<evidence type="ECO:0000313" key="4">
    <source>
        <dbReference type="EMBL" id="OLP85954.1"/>
    </source>
</evidence>
<name>A0A1Q9CSQ3_SYMMI</name>
<gene>
    <name evidence="4" type="ORF">AK812_SmicGene32998</name>
</gene>
<dbReference type="Proteomes" id="UP000186817">
    <property type="component" value="Unassembled WGS sequence"/>
</dbReference>
<keyword evidence="3" id="KW-0812">Transmembrane</keyword>
<keyword evidence="3" id="KW-0472">Membrane</keyword>